<accession>A0A222FL76</accession>
<organism evidence="2 3">
    <name type="scientific">Bacterioplanes sanyensis</name>
    <dbReference type="NCBI Taxonomy" id="1249553"/>
    <lineage>
        <taxon>Bacteria</taxon>
        <taxon>Pseudomonadati</taxon>
        <taxon>Pseudomonadota</taxon>
        <taxon>Gammaproteobacteria</taxon>
        <taxon>Oceanospirillales</taxon>
        <taxon>Oceanospirillaceae</taxon>
        <taxon>Bacterioplanes</taxon>
    </lineage>
</organism>
<evidence type="ECO:0000259" key="1">
    <source>
        <dbReference type="Pfam" id="PF07700"/>
    </source>
</evidence>
<dbReference type="KEGG" id="bsan:CHH28_11565"/>
<gene>
    <name evidence="2" type="ORF">CHH28_11565</name>
</gene>
<evidence type="ECO:0000313" key="2">
    <source>
        <dbReference type="EMBL" id="ASP39274.1"/>
    </source>
</evidence>
<dbReference type="InterPro" id="IPR011644">
    <property type="entry name" value="Heme_NO-bd"/>
</dbReference>
<dbReference type="GO" id="GO:0020037">
    <property type="term" value="F:heme binding"/>
    <property type="evidence" value="ECO:0007669"/>
    <property type="project" value="InterPro"/>
</dbReference>
<dbReference type="InterPro" id="IPR038158">
    <property type="entry name" value="H-NOX_domain_sf"/>
</dbReference>
<dbReference type="AlphaFoldDB" id="A0A222FL76"/>
<dbReference type="PANTHER" id="PTHR45655">
    <property type="entry name" value="GUANYLATE CYCLASE SOLUBLE SUBUNIT BETA-2"/>
    <property type="match status" value="1"/>
</dbReference>
<keyword evidence="3" id="KW-1185">Reference proteome</keyword>
<dbReference type="RefSeq" id="WP_094060454.1">
    <property type="nucleotide sequence ID" value="NZ_CP022530.1"/>
</dbReference>
<evidence type="ECO:0000313" key="3">
    <source>
        <dbReference type="Proteomes" id="UP000202440"/>
    </source>
</evidence>
<protein>
    <submittedName>
        <fullName evidence="2">Heme NO-binding protein</fullName>
    </submittedName>
</protein>
<dbReference type="Pfam" id="PF07700">
    <property type="entry name" value="HNOB"/>
    <property type="match status" value="1"/>
</dbReference>
<name>A0A222FL76_9GAMM</name>
<reference evidence="2 3" key="1">
    <citation type="submission" date="2017-07" db="EMBL/GenBank/DDBJ databases">
        <title>Annotated genome sequence of Bacterioplanes sanyensis isolated from Red Sea.</title>
        <authorList>
            <person name="Rehman Z.U."/>
        </authorList>
    </citation>
    <scope>NUCLEOTIDE SEQUENCE [LARGE SCALE GENOMIC DNA]</scope>
    <source>
        <strain evidence="2 3">NV9</strain>
    </source>
</reference>
<dbReference type="Gene3D" id="3.90.1520.10">
    <property type="entry name" value="H-NOX domain"/>
    <property type="match status" value="1"/>
</dbReference>
<dbReference type="Proteomes" id="UP000202440">
    <property type="component" value="Chromosome"/>
</dbReference>
<sequence length="182" mass="20375">MKGVVFDLLRQMAEESVGVLGWQQVLDRAGSDGLYVATGTYPDDELVALVVAVSEHTGLSVDELLYRFGQFMVPAFESSYPVFFHGFDHLLDFLETVEATVHKEVRKLYSDAALPTFEVTRSAANELTMLYRSPRKLCRLAEGLIDGSATRFSTPYRLSHDRCLHRGDDHCELIVRCEPGNG</sequence>
<dbReference type="PANTHER" id="PTHR45655:SF13">
    <property type="entry name" value="SOLUBLE GUANYLATE CYCLASE GCY-32-RELATED"/>
    <property type="match status" value="1"/>
</dbReference>
<dbReference type="EMBL" id="CP022530">
    <property type="protein sequence ID" value="ASP39274.1"/>
    <property type="molecule type" value="Genomic_DNA"/>
</dbReference>
<proteinExistence type="predicted"/>
<dbReference type="SUPFAM" id="SSF111126">
    <property type="entry name" value="Ligand-binding domain in the NO signalling and Golgi transport"/>
    <property type="match status" value="1"/>
</dbReference>
<feature type="domain" description="Heme NO-binding" evidence="1">
    <location>
        <begin position="2"/>
        <end position="157"/>
    </location>
</feature>
<dbReference type="InterPro" id="IPR024096">
    <property type="entry name" value="NO_sig/Golgi_transp_ligand-bd"/>
</dbReference>
<dbReference type="OrthoDB" id="7266652at2"/>